<reference evidence="1 2" key="1">
    <citation type="submission" date="2017-02" db="EMBL/GenBank/DDBJ databases">
        <authorList>
            <person name="Peterson S.W."/>
        </authorList>
    </citation>
    <scope>NUCLEOTIDE SEQUENCE [LARGE SCALE GENOMIC DNA]</scope>
    <source>
        <strain evidence="1 2">DSM 25262</strain>
    </source>
</reference>
<dbReference type="Pfam" id="PF14121">
    <property type="entry name" value="Porin_10"/>
    <property type="match status" value="1"/>
</dbReference>
<dbReference type="RefSeq" id="WP_079688683.1">
    <property type="nucleotide sequence ID" value="NZ_FUZU01000003.1"/>
</dbReference>
<evidence type="ECO:0000313" key="2">
    <source>
        <dbReference type="Proteomes" id="UP000190961"/>
    </source>
</evidence>
<dbReference type="AlphaFoldDB" id="A0A1T5M2L5"/>
<sequence length="654" mass="76057">MSRKHLKSFKSLFLRVRFTKVILFIGLLAIGLTARAQDDAPRRGSRIIDDTTKQVYGPKTSRYYFEKDVFLNRQTYHFIDTTPRNFHRYTYIQQRENMYQDLGNIGTAMNPIYYQVPDVIGVSAGFHQYDPIWDAEDVKYYNTRSPYTNMRVTLGGKGRSITRAAYSRNVTPLWNVGFNYRGLFIDKQIQRAGKGDRNVLSNYYDIYTAYQSKDSTYRLFFNFRRNSMQADEYGGVLRNTTDFRYADYFFTNAQPSLTEALSRELRMNLHLFHQYEIGKALQVYHVFDRYRQSNAFRDTPASEPDDYFDHTEFDSTHVDDGVKFKYVRNEVGIKGNLLKLFYNGYYALRNYNMTYSYINAAEDSLGIKMKGTESYLGGRMSLRLDSIGEVSGWVEVMQTGNYRIEGSIKSRWFEATIKQAQYAPSFIQQAYRGSHDVWYPSFTYPTGFSDVNVTQVNGYIHYNSSTLSVSPGLTFTRLGNYIFFKEGDFGLDQTVLPVQTSAGQVFIAPEVNLSLVLARHIHMKGKAIYTRVLQNAEDAIQVPDLFLNGQLSYENIFFNGNFDIHMGVDVHWKSSYHAMGYDVPTQQFYVQQTFTSLQFPLIDIFLNARIKRGRIFLKYNNLMQAITKEGYLPTPHYPGQRNVIDFGFDWSFYD</sequence>
<keyword evidence="2" id="KW-1185">Reference proteome</keyword>
<gene>
    <name evidence="1" type="ORF">SAMN05660236_4129</name>
</gene>
<organism evidence="1 2">
    <name type="scientific">Ohtaekwangia koreensis</name>
    <dbReference type="NCBI Taxonomy" id="688867"/>
    <lineage>
        <taxon>Bacteria</taxon>
        <taxon>Pseudomonadati</taxon>
        <taxon>Bacteroidota</taxon>
        <taxon>Cytophagia</taxon>
        <taxon>Cytophagales</taxon>
        <taxon>Fulvivirgaceae</taxon>
        <taxon>Ohtaekwangia</taxon>
    </lineage>
</organism>
<dbReference type="OrthoDB" id="1489309at2"/>
<dbReference type="EMBL" id="FUZU01000003">
    <property type="protein sequence ID" value="SKC82264.1"/>
    <property type="molecule type" value="Genomic_DNA"/>
</dbReference>
<evidence type="ECO:0000313" key="1">
    <source>
        <dbReference type="EMBL" id="SKC82264.1"/>
    </source>
</evidence>
<dbReference type="STRING" id="688867.SAMN05660236_4129"/>
<protein>
    <submittedName>
        <fullName evidence="1">Putative porin</fullName>
    </submittedName>
</protein>
<dbReference type="InterPro" id="IPR025631">
    <property type="entry name" value="Porin_10"/>
</dbReference>
<accession>A0A1T5M2L5</accession>
<name>A0A1T5M2L5_9BACT</name>
<dbReference type="Proteomes" id="UP000190961">
    <property type="component" value="Unassembled WGS sequence"/>
</dbReference>
<proteinExistence type="predicted"/>